<evidence type="ECO:0000256" key="2">
    <source>
        <dbReference type="ARBA" id="ARBA00022692"/>
    </source>
</evidence>
<keyword evidence="3" id="KW-0677">Repeat</keyword>
<name>A0A8S3G0T9_9BILA</name>
<protein>
    <submittedName>
        <fullName evidence="8">Uncharacterized protein</fullName>
    </submittedName>
</protein>
<dbReference type="Gene3D" id="1.10.3080.10">
    <property type="entry name" value="Clc chloride channel"/>
    <property type="match status" value="1"/>
</dbReference>
<dbReference type="EMBL" id="CAJOBH010255539">
    <property type="protein sequence ID" value="CAF5147310.1"/>
    <property type="molecule type" value="Genomic_DNA"/>
</dbReference>
<keyword evidence="4 7" id="KW-1133">Transmembrane helix</keyword>
<gene>
    <name evidence="8" type="ORF">BYL167_LOCUS71481</name>
</gene>
<dbReference type="SUPFAM" id="SSF81340">
    <property type="entry name" value="Clc chloride channel"/>
    <property type="match status" value="1"/>
</dbReference>
<feature type="transmembrane region" description="Helical" evidence="7">
    <location>
        <begin position="60"/>
        <end position="82"/>
    </location>
</feature>
<dbReference type="PANTHER" id="PTHR11689">
    <property type="entry name" value="CHLORIDE CHANNEL PROTEIN CLC FAMILY MEMBER"/>
    <property type="match status" value="1"/>
</dbReference>
<sequence length="193" mass="21683">GDLSSPGLINFGLFKDVPYMWFELPLFILVGFIGGIFGAVFNQLNLRLTKFRHHYINKRWLLVIELLLVAATTVVIAFLLIIGTMNECRPIKTQLELNSPTIQLFCPDGQYNTMATIVFSTPEQAVRNLFHSEIGTYNAWSLLAFCIVYFCLTCWTYGVIVSSGLFIPSLLIGASWGRLIGIILHTLFPTSVK</sequence>
<keyword evidence="2 7" id="KW-0812">Transmembrane</keyword>
<dbReference type="InterPro" id="IPR051280">
    <property type="entry name" value="Cl-channel/antiporter"/>
</dbReference>
<feature type="transmembrane region" description="Helical" evidence="7">
    <location>
        <begin position="20"/>
        <end position="40"/>
    </location>
</feature>
<dbReference type="Pfam" id="PF00654">
    <property type="entry name" value="Voltage_CLC"/>
    <property type="match status" value="1"/>
</dbReference>
<keyword evidence="6 7" id="KW-0472">Membrane</keyword>
<dbReference type="GO" id="GO:0005765">
    <property type="term" value="C:lysosomal membrane"/>
    <property type="evidence" value="ECO:0007669"/>
    <property type="project" value="TreeGrafter"/>
</dbReference>
<keyword evidence="5" id="KW-0129">CBS domain</keyword>
<dbReference type="AlphaFoldDB" id="A0A8S3G0T9"/>
<feature type="non-terminal residue" evidence="8">
    <location>
        <position position="1"/>
    </location>
</feature>
<comment type="caution">
    <text evidence="8">The sequence shown here is derived from an EMBL/GenBank/DDBJ whole genome shotgun (WGS) entry which is preliminary data.</text>
</comment>
<feature type="non-terminal residue" evidence="8">
    <location>
        <position position="193"/>
    </location>
</feature>
<evidence type="ECO:0000256" key="7">
    <source>
        <dbReference type="SAM" id="Phobius"/>
    </source>
</evidence>
<evidence type="ECO:0000256" key="1">
    <source>
        <dbReference type="ARBA" id="ARBA00004141"/>
    </source>
</evidence>
<evidence type="ECO:0000313" key="9">
    <source>
        <dbReference type="Proteomes" id="UP000681967"/>
    </source>
</evidence>
<accession>A0A8S3G0T9</accession>
<feature type="transmembrane region" description="Helical" evidence="7">
    <location>
        <begin position="165"/>
        <end position="188"/>
    </location>
</feature>
<dbReference type="InterPro" id="IPR001807">
    <property type="entry name" value="ClC"/>
</dbReference>
<dbReference type="PANTHER" id="PTHR11689:SF136">
    <property type="entry name" value="H(+)_CL(-) EXCHANGE TRANSPORTER 7"/>
    <property type="match status" value="1"/>
</dbReference>
<dbReference type="Proteomes" id="UP000681967">
    <property type="component" value="Unassembled WGS sequence"/>
</dbReference>
<evidence type="ECO:0000256" key="6">
    <source>
        <dbReference type="ARBA" id="ARBA00023136"/>
    </source>
</evidence>
<feature type="transmembrane region" description="Helical" evidence="7">
    <location>
        <begin position="137"/>
        <end position="158"/>
    </location>
</feature>
<reference evidence="8" key="1">
    <citation type="submission" date="2021-02" db="EMBL/GenBank/DDBJ databases">
        <authorList>
            <person name="Nowell W R."/>
        </authorList>
    </citation>
    <scope>NUCLEOTIDE SEQUENCE</scope>
</reference>
<evidence type="ECO:0000256" key="4">
    <source>
        <dbReference type="ARBA" id="ARBA00022989"/>
    </source>
</evidence>
<proteinExistence type="predicted"/>
<evidence type="ECO:0000313" key="8">
    <source>
        <dbReference type="EMBL" id="CAF5147310.1"/>
    </source>
</evidence>
<comment type="subcellular location">
    <subcellularLocation>
        <location evidence="1">Membrane</location>
        <topology evidence="1">Multi-pass membrane protein</topology>
    </subcellularLocation>
</comment>
<evidence type="ECO:0000256" key="3">
    <source>
        <dbReference type="ARBA" id="ARBA00022737"/>
    </source>
</evidence>
<dbReference type="InterPro" id="IPR014743">
    <property type="entry name" value="Cl-channel_core"/>
</dbReference>
<organism evidence="8 9">
    <name type="scientific">Rotaria magnacalcarata</name>
    <dbReference type="NCBI Taxonomy" id="392030"/>
    <lineage>
        <taxon>Eukaryota</taxon>
        <taxon>Metazoa</taxon>
        <taxon>Spiralia</taxon>
        <taxon>Gnathifera</taxon>
        <taxon>Rotifera</taxon>
        <taxon>Eurotatoria</taxon>
        <taxon>Bdelloidea</taxon>
        <taxon>Philodinida</taxon>
        <taxon>Philodinidae</taxon>
        <taxon>Rotaria</taxon>
    </lineage>
</organism>
<dbReference type="GO" id="GO:0015108">
    <property type="term" value="F:chloride transmembrane transporter activity"/>
    <property type="evidence" value="ECO:0007669"/>
    <property type="project" value="InterPro"/>
</dbReference>
<evidence type="ECO:0000256" key="5">
    <source>
        <dbReference type="ARBA" id="ARBA00023122"/>
    </source>
</evidence>